<evidence type="ECO:0000313" key="1">
    <source>
        <dbReference type="EMBL" id="KAG2251037.1"/>
    </source>
</evidence>
<reference evidence="1 2" key="1">
    <citation type="submission" date="2020-02" db="EMBL/GenBank/DDBJ databases">
        <authorList>
            <person name="Ma Q."/>
            <person name="Huang Y."/>
            <person name="Song X."/>
            <person name="Pei D."/>
        </authorList>
    </citation>
    <scope>NUCLEOTIDE SEQUENCE [LARGE SCALE GENOMIC DNA]</scope>
    <source>
        <strain evidence="1">Sxm20200214</strain>
        <tissue evidence="1">Leaf</tissue>
    </source>
</reference>
<protein>
    <submittedName>
        <fullName evidence="1">Uncharacterized protein</fullName>
    </submittedName>
</protein>
<evidence type="ECO:0000313" key="2">
    <source>
        <dbReference type="Proteomes" id="UP000886595"/>
    </source>
</evidence>
<gene>
    <name evidence="1" type="ORF">Bca52824_081173</name>
</gene>
<proteinExistence type="predicted"/>
<dbReference type="OrthoDB" id="1025392at2759"/>
<dbReference type="Proteomes" id="UP000886595">
    <property type="component" value="Unassembled WGS sequence"/>
</dbReference>
<dbReference type="EMBL" id="JAAMPC010000016">
    <property type="protein sequence ID" value="KAG2251037.1"/>
    <property type="molecule type" value="Genomic_DNA"/>
</dbReference>
<accession>A0A8X7PHY7</accession>
<keyword evidence="2" id="KW-1185">Reference proteome</keyword>
<dbReference type="AlphaFoldDB" id="A0A8X7PHY7"/>
<organism evidence="1 2">
    <name type="scientific">Brassica carinata</name>
    <name type="common">Ethiopian mustard</name>
    <name type="synonym">Abyssinian cabbage</name>
    <dbReference type="NCBI Taxonomy" id="52824"/>
    <lineage>
        <taxon>Eukaryota</taxon>
        <taxon>Viridiplantae</taxon>
        <taxon>Streptophyta</taxon>
        <taxon>Embryophyta</taxon>
        <taxon>Tracheophyta</taxon>
        <taxon>Spermatophyta</taxon>
        <taxon>Magnoliopsida</taxon>
        <taxon>eudicotyledons</taxon>
        <taxon>Gunneridae</taxon>
        <taxon>Pentapetalae</taxon>
        <taxon>rosids</taxon>
        <taxon>malvids</taxon>
        <taxon>Brassicales</taxon>
        <taxon>Brassicaceae</taxon>
        <taxon>Brassiceae</taxon>
        <taxon>Brassica</taxon>
    </lineage>
</organism>
<comment type="caution">
    <text evidence="1">The sequence shown here is derived from an EMBL/GenBank/DDBJ whole genome shotgun (WGS) entry which is preliminary data.</text>
</comment>
<name>A0A8X7PHY7_BRACI</name>
<sequence length="98" mass="10531">MGELVIPVIPGIGGKEISWLGGNPSNITNEVMRLGIPGMLAMGTVHLAPSPFSRVKSRLLPPEGEVMTRLKGEAFLGMLHPLNSSNSLVERPRTSHYS</sequence>